<dbReference type="SUPFAM" id="SSF54593">
    <property type="entry name" value="Glyoxalase/Bleomycin resistance protein/Dihydroxybiphenyl dioxygenase"/>
    <property type="match status" value="1"/>
</dbReference>
<dbReference type="PANTHER" id="PTHR43048">
    <property type="entry name" value="METHYLMALONYL-COA EPIMERASE"/>
    <property type="match status" value="1"/>
</dbReference>
<dbReference type="Pfam" id="PF13669">
    <property type="entry name" value="Glyoxalase_4"/>
    <property type="match status" value="1"/>
</dbReference>
<keyword evidence="4" id="KW-1185">Reference proteome</keyword>
<evidence type="ECO:0000313" key="3">
    <source>
        <dbReference type="EMBL" id="MFD1812232.1"/>
    </source>
</evidence>
<accession>A0ABW4P2S8</accession>
<name>A0ABW4P2S8_9NOCA</name>
<organism evidence="3 4">
    <name type="scientific">Rhodococcus gannanensis</name>
    <dbReference type="NCBI Taxonomy" id="1960308"/>
    <lineage>
        <taxon>Bacteria</taxon>
        <taxon>Bacillati</taxon>
        <taxon>Actinomycetota</taxon>
        <taxon>Actinomycetes</taxon>
        <taxon>Mycobacteriales</taxon>
        <taxon>Nocardiaceae</taxon>
        <taxon>Rhodococcus</taxon>
    </lineage>
</organism>
<dbReference type="InterPro" id="IPR029068">
    <property type="entry name" value="Glyas_Bleomycin-R_OHBP_Dase"/>
</dbReference>
<comment type="caution">
    <text evidence="3">The sequence shown here is derived from an EMBL/GenBank/DDBJ whole genome shotgun (WGS) entry which is preliminary data.</text>
</comment>
<dbReference type="InterPro" id="IPR051785">
    <property type="entry name" value="MMCE/EMCE_epimerase"/>
</dbReference>
<dbReference type="Gene3D" id="3.10.180.10">
    <property type="entry name" value="2,3-Dihydroxybiphenyl 1,2-Dioxygenase, domain 1"/>
    <property type="match status" value="1"/>
</dbReference>
<keyword evidence="1" id="KW-0479">Metal-binding</keyword>
<reference evidence="4" key="1">
    <citation type="journal article" date="2019" name="Int. J. Syst. Evol. Microbiol.">
        <title>The Global Catalogue of Microorganisms (GCM) 10K type strain sequencing project: providing services to taxonomists for standard genome sequencing and annotation.</title>
        <authorList>
            <consortium name="The Broad Institute Genomics Platform"/>
            <consortium name="The Broad Institute Genome Sequencing Center for Infectious Disease"/>
            <person name="Wu L."/>
            <person name="Ma J."/>
        </authorList>
    </citation>
    <scope>NUCLEOTIDE SEQUENCE [LARGE SCALE GENOMIC DNA]</scope>
    <source>
        <strain evidence="4">DT72</strain>
    </source>
</reference>
<gene>
    <name evidence="3" type="ORF">ACFSJG_08400</name>
</gene>
<proteinExistence type="predicted"/>
<feature type="domain" description="VOC" evidence="2">
    <location>
        <begin position="7"/>
        <end position="149"/>
    </location>
</feature>
<dbReference type="RefSeq" id="WP_378484749.1">
    <property type="nucleotide sequence ID" value="NZ_JBHUFB010000009.1"/>
</dbReference>
<dbReference type="EMBL" id="JBHUFB010000009">
    <property type="protein sequence ID" value="MFD1812232.1"/>
    <property type="molecule type" value="Genomic_DNA"/>
</dbReference>
<evidence type="ECO:0000259" key="2">
    <source>
        <dbReference type="PROSITE" id="PS51819"/>
    </source>
</evidence>
<evidence type="ECO:0000256" key="1">
    <source>
        <dbReference type="ARBA" id="ARBA00022723"/>
    </source>
</evidence>
<protein>
    <submittedName>
        <fullName evidence="3">VOC family protein</fullName>
    </submittedName>
</protein>
<dbReference type="InterPro" id="IPR037523">
    <property type="entry name" value="VOC_core"/>
</dbReference>
<evidence type="ECO:0000313" key="4">
    <source>
        <dbReference type="Proteomes" id="UP001597286"/>
    </source>
</evidence>
<dbReference type="PROSITE" id="PS51819">
    <property type="entry name" value="VOC"/>
    <property type="match status" value="1"/>
</dbReference>
<sequence>MSRIFGPVRQLGYVVHDIEGAMTHWTETAGVGPFFYVEDQPLNNFRFRGQSSSPRFSVALAQTGDIQIELIQQRNDEPSAFKDFTDRGLEGLQHVAFWTTDFDRHLTAARDQGLTELQSGLSGSGAPDERFAYFEEGPFPGTVVELSEISGRKGDLFRAVAAASVGWDGTDAVRDMRTVLGS</sequence>
<dbReference type="PANTHER" id="PTHR43048:SF3">
    <property type="entry name" value="METHYLMALONYL-COA EPIMERASE, MITOCHONDRIAL"/>
    <property type="match status" value="1"/>
</dbReference>
<dbReference type="Proteomes" id="UP001597286">
    <property type="component" value="Unassembled WGS sequence"/>
</dbReference>